<feature type="signal peptide" evidence="8">
    <location>
        <begin position="1"/>
        <end position="21"/>
    </location>
</feature>
<proteinExistence type="inferred from homology"/>
<evidence type="ECO:0000313" key="11">
    <source>
        <dbReference type="Proteomes" id="UP001500840"/>
    </source>
</evidence>
<name>A0ABP8MBJ9_9BACT</name>
<keyword evidence="6" id="KW-0106">Calcium</keyword>
<protein>
    <recommendedName>
        <fullName evidence="9">Sulfatase N-terminal domain-containing protein</fullName>
    </recommendedName>
</protein>
<dbReference type="Pfam" id="PF00884">
    <property type="entry name" value="Sulfatase"/>
    <property type="match status" value="1"/>
</dbReference>
<dbReference type="InterPro" id="IPR024607">
    <property type="entry name" value="Sulfatase_CS"/>
</dbReference>
<accession>A0ABP8MBJ9</accession>
<evidence type="ECO:0000256" key="8">
    <source>
        <dbReference type="SAM" id="SignalP"/>
    </source>
</evidence>
<comment type="cofactor">
    <cofactor evidence="1">
        <name>Ca(2+)</name>
        <dbReference type="ChEBI" id="CHEBI:29108"/>
    </cofactor>
</comment>
<dbReference type="EMBL" id="BAABGA010000010">
    <property type="protein sequence ID" value="GAA4446742.1"/>
    <property type="molecule type" value="Genomic_DNA"/>
</dbReference>
<keyword evidence="11" id="KW-1185">Reference proteome</keyword>
<dbReference type="InterPro" id="IPR035874">
    <property type="entry name" value="IDS"/>
</dbReference>
<feature type="domain" description="Sulfatase N-terminal" evidence="9">
    <location>
        <begin position="31"/>
        <end position="378"/>
    </location>
</feature>
<dbReference type="PANTHER" id="PTHR45953">
    <property type="entry name" value="IDURONATE 2-SULFATASE"/>
    <property type="match status" value="1"/>
</dbReference>
<keyword evidence="4 8" id="KW-0732">Signal</keyword>
<dbReference type="CDD" id="cd16030">
    <property type="entry name" value="iduronate-2-sulfatase"/>
    <property type="match status" value="1"/>
</dbReference>
<evidence type="ECO:0000256" key="3">
    <source>
        <dbReference type="ARBA" id="ARBA00022723"/>
    </source>
</evidence>
<evidence type="ECO:0000256" key="1">
    <source>
        <dbReference type="ARBA" id="ARBA00001913"/>
    </source>
</evidence>
<evidence type="ECO:0000256" key="5">
    <source>
        <dbReference type="ARBA" id="ARBA00022801"/>
    </source>
</evidence>
<keyword evidence="5" id="KW-0378">Hydrolase</keyword>
<evidence type="ECO:0000256" key="4">
    <source>
        <dbReference type="ARBA" id="ARBA00022729"/>
    </source>
</evidence>
<dbReference type="PANTHER" id="PTHR45953:SF1">
    <property type="entry name" value="IDURONATE 2-SULFATASE"/>
    <property type="match status" value="1"/>
</dbReference>
<comment type="similarity">
    <text evidence="2">Belongs to the sulfatase family.</text>
</comment>
<evidence type="ECO:0000259" key="9">
    <source>
        <dbReference type="Pfam" id="PF00884"/>
    </source>
</evidence>
<dbReference type="InterPro" id="IPR000917">
    <property type="entry name" value="Sulfatase_N"/>
</dbReference>
<dbReference type="SUPFAM" id="SSF53649">
    <property type="entry name" value="Alkaline phosphatase-like"/>
    <property type="match status" value="1"/>
</dbReference>
<evidence type="ECO:0000256" key="6">
    <source>
        <dbReference type="ARBA" id="ARBA00022837"/>
    </source>
</evidence>
<reference evidence="11" key="1">
    <citation type="journal article" date="2019" name="Int. J. Syst. Evol. Microbiol.">
        <title>The Global Catalogue of Microorganisms (GCM) 10K type strain sequencing project: providing services to taxonomists for standard genome sequencing and annotation.</title>
        <authorList>
            <consortium name="The Broad Institute Genomics Platform"/>
            <consortium name="The Broad Institute Genome Sequencing Center for Infectious Disease"/>
            <person name="Wu L."/>
            <person name="Ma J."/>
        </authorList>
    </citation>
    <scope>NUCLEOTIDE SEQUENCE [LARGE SCALE GENOMIC DNA]</scope>
    <source>
        <strain evidence="11">JCM 17759</strain>
    </source>
</reference>
<keyword evidence="3" id="KW-0479">Metal-binding</keyword>
<dbReference type="PROSITE" id="PS00523">
    <property type="entry name" value="SULFATASE_1"/>
    <property type="match status" value="1"/>
</dbReference>
<organism evidence="10 11">
    <name type="scientific">Novipirellula rosea</name>
    <dbReference type="NCBI Taxonomy" id="1031540"/>
    <lineage>
        <taxon>Bacteria</taxon>
        <taxon>Pseudomonadati</taxon>
        <taxon>Planctomycetota</taxon>
        <taxon>Planctomycetia</taxon>
        <taxon>Pirellulales</taxon>
        <taxon>Pirellulaceae</taxon>
        <taxon>Novipirellula</taxon>
    </lineage>
</organism>
<dbReference type="Gene3D" id="3.40.720.10">
    <property type="entry name" value="Alkaline Phosphatase, subunit A"/>
    <property type="match status" value="1"/>
</dbReference>
<feature type="region of interest" description="Disordered" evidence="7">
    <location>
        <begin position="462"/>
        <end position="486"/>
    </location>
</feature>
<sequence>MADHFKLICFAAFLIANVTHAAHGKVSADHPNVLFIAVDDLNTWAMGLSSEYLAKTPHMNALAKRGVLFSNAHCAAPVCSPSRVSVMTGVAPSTSGVYQNKQDWRECSRLRDHVTLPQHFRNQGYKVIGGGKLYHAANLSEKMLTGYLDPRPWHEYFPSKQRQLPDEFIPPGNSRHGSNQFYGGRFDWDALDIDDSEMGDAKVVAWAETQLSRQHDKPLFIGVGIYRPHIPWYTPKKWFSEYPIDDVPLPTASEDDLIDIPNAAKAMSKHAWHGWLVENEKWDDAVQAYLASVSFADAMVGRLLAALDRGPLAENTVIVLWSDHGYHLGHKQHWEKRVLWEQATKVPLVISDYRLKSSGRRCERPVSLLDLYPTLVDLCELDPVGSLDGRSLKPLLIDPAAESDRLVCTTYKPGNHSVRSQNWRYIKYADGSEELYDHRADPRENHNLATKPAHDALKQRLAKGLPKSDAITDPKLKIADQTSHSK</sequence>
<evidence type="ECO:0000256" key="2">
    <source>
        <dbReference type="ARBA" id="ARBA00008779"/>
    </source>
</evidence>
<evidence type="ECO:0000313" key="10">
    <source>
        <dbReference type="EMBL" id="GAA4446742.1"/>
    </source>
</evidence>
<feature type="chain" id="PRO_5047358346" description="Sulfatase N-terminal domain-containing protein" evidence="8">
    <location>
        <begin position="22"/>
        <end position="486"/>
    </location>
</feature>
<dbReference type="Proteomes" id="UP001500840">
    <property type="component" value="Unassembled WGS sequence"/>
</dbReference>
<comment type="caution">
    <text evidence="10">The sequence shown here is derived from an EMBL/GenBank/DDBJ whole genome shotgun (WGS) entry which is preliminary data.</text>
</comment>
<dbReference type="InterPro" id="IPR017850">
    <property type="entry name" value="Alkaline_phosphatase_core_sf"/>
</dbReference>
<evidence type="ECO:0000256" key="7">
    <source>
        <dbReference type="SAM" id="MobiDB-lite"/>
    </source>
</evidence>
<gene>
    <name evidence="10" type="ORF">GCM10023156_08020</name>
</gene>